<dbReference type="HOGENOM" id="CLU_047805_0_0_4"/>
<gene>
    <name evidence="3" type="ordered locus">Daro_0202</name>
</gene>
<evidence type="ECO:0000256" key="1">
    <source>
        <dbReference type="SAM" id="MobiDB-lite"/>
    </source>
</evidence>
<feature type="domain" description="STAS" evidence="2">
    <location>
        <begin position="376"/>
        <end position="436"/>
    </location>
</feature>
<sequence length="436" mass="47459">MVFSFFKKQPNKMPERPAARPRVAEPLPEPDLPKPVVGEAPRPLPQPLPDLEFTSGKSSAPAAGVAAKPKAAVETANLSSSQIKPPVEETDFSFDDFDRDFTDSSVMGIDVDQDVDPLQACVEQVVVLYANGQEGAARSLLETFVRSYHGTEGKRFWLLLFDLLQISGDRAAFEKLGADYAEACETSPPTWCQKSSIAQQPTGSVGPRKVFLQGVLTTEGALPVTELAKIIGQKEAATVDCGKLIGCDDEIASELADLLSRARKMRLAVTLLGPEAFMDRLNDRLVAGVAEHESAWRLLLELLQRHGTQDKFEERAVDYAITFELSPPSWEPLAPSVQASAMTPKTSDDAHYLSGDLKGCRFEDLGQVIEAHEQPILDFSGVSRLDFVSAGQLVNRLAPYKAAGRDIIIRSPNHLVAELMAVVGLNKQARIVVPKS</sequence>
<dbReference type="InterPro" id="IPR002645">
    <property type="entry name" value="STAS_dom"/>
</dbReference>
<accession>Q47JM0</accession>
<evidence type="ECO:0000259" key="2">
    <source>
        <dbReference type="PROSITE" id="PS50801"/>
    </source>
</evidence>
<proteinExistence type="predicted"/>
<feature type="compositionally biased region" description="Low complexity" evidence="1">
    <location>
        <begin position="55"/>
        <end position="66"/>
    </location>
</feature>
<name>Q47JM0_DECAR</name>
<dbReference type="KEGG" id="dar:Daro_0202"/>
<dbReference type="InterPro" id="IPR036513">
    <property type="entry name" value="STAS_dom_sf"/>
</dbReference>
<dbReference type="EMBL" id="CP000089">
    <property type="protein sequence ID" value="AAZ44961.1"/>
    <property type="molecule type" value="Genomic_DNA"/>
</dbReference>
<dbReference type="STRING" id="159087.Daro_0202"/>
<evidence type="ECO:0000313" key="3">
    <source>
        <dbReference type="EMBL" id="AAZ44961.1"/>
    </source>
</evidence>
<organism evidence="3">
    <name type="scientific">Dechloromonas aromatica (strain RCB)</name>
    <dbReference type="NCBI Taxonomy" id="159087"/>
    <lineage>
        <taxon>Bacteria</taxon>
        <taxon>Pseudomonadati</taxon>
        <taxon>Pseudomonadota</taxon>
        <taxon>Betaproteobacteria</taxon>
        <taxon>Rhodocyclales</taxon>
        <taxon>Azonexaceae</taxon>
        <taxon>Dechloromonas</taxon>
    </lineage>
</organism>
<feature type="region of interest" description="Disordered" evidence="1">
    <location>
        <begin position="1"/>
        <end position="66"/>
    </location>
</feature>
<dbReference type="SUPFAM" id="SSF52091">
    <property type="entry name" value="SpoIIaa-like"/>
    <property type="match status" value="1"/>
</dbReference>
<dbReference type="OrthoDB" id="5298269at2"/>
<protein>
    <recommendedName>
        <fullName evidence="2">STAS domain-containing protein</fullName>
    </recommendedName>
</protein>
<reference evidence="3" key="1">
    <citation type="submission" date="2005-08" db="EMBL/GenBank/DDBJ databases">
        <title>Complete sequence of Dechloromonas aromatica RCB.</title>
        <authorList>
            <person name="Salinero K.K."/>
            <person name="Copeland A."/>
            <person name="Lucas S."/>
            <person name="Lapidus A."/>
            <person name="Barry K."/>
            <person name="Detter J.C."/>
            <person name="Glavina T."/>
            <person name="Hammon N."/>
            <person name="Israni S."/>
            <person name="Pitluck S."/>
            <person name="Di Bartolo G."/>
            <person name="Trong S."/>
            <person name="Schmutz J."/>
            <person name="Larimer F."/>
            <person name="Land M."/>
            <person name="Ivanova N."/>
            <person name="Richardson P."/>
        </authorList>
    </citation>
    <scope>NUCLEOTIDE SEQUENCE</scope>
    <source>
        <strain evidence="3">RCB</strain>
    </source>
</reference>
<dbReference type="PROSITE" id="PS50801">
    <property type="entry name" value="STAS"/>
    <property type="match status" value="1"/>
</dbReference>
<dbReference type="eggNOG" id="COG1366">
    <property type="taxonomic scope" value="Bacteria"/>
</dbReference>
<dbReference type="AlphaFoldDB" id="Q47JM0"/>